<evidence type="ECO:0000313" key="11">
    <source>
        <dbReference type="Proteomes" id="UP001497497"/>
    </source>
</evidence>
<evidence type="ECO:0000256" key="3">
    <source>
        <dbReference type="ARBA" id="ARBA00023015"/>
    </source>
</evidence>
<evidence type="ECO:0000256" key="5">
    <source>
        <dbReference type="ARBA" id="ARBA00023163"/>
    </source>
</evidence>
<dbReference type="GO" id="GO:0046983">
    <property type="term" value="F:protein dimerization activity"/>
    <property type="evidence" value="ECO:0007669"/>
    <property type="project" value="InterPro"/>
</dbReference>
<dbReference type="InterPro" id="IPR000014">
    <property type="entry name" value="PAS"/>
</dbReference>
<dbReference type="Gene3D" id="3.30.450.20">
    <property type="entry name" value="PAS domain"/>
    <property type="match status" value="2"/>
</dbReference>
<dbReference type="GO" id="GO:0000981">
    <property type="term" value="F:DNA-binding transcription factor activity, RNA polymerase II-specific"/>
    <property type="evidence" value="ECO:0007669"/>
    <property type="project" value="TreeGrafter"/>
</dbReference>
<feature type="compositionally biased region" description="Basic and acidic residues" evidence="7">
    <location>
        <begin position="1"/>
        <end position="16"/>
    </location>
</feature>
<keyword evidence="11" id="KW-1185">Reference proteome</keyword>
<dbReference type="InterPro" id="IPR036638">
    <property type="entry name" value="HLH_DNA-bd_sf"/>
</dbReference>
<comment type="caution">
    <text evidence="10">The sequence shown here is derived from an EMBL/GenBank/DDBJ whole genome shotgun (WGS) entry which is preliminary data.</text>
</comment>
<keyword evidence="5" id="KW-0804">Transcription</keyword>
<dbReference type="InterPro" id="IPR013655">
    <property type="entry name" value="PAS_fold_3"/>
</dbReference>
<evidence type="ECO:0000259" key="9">
    <source>
        <dbReference type="PROSITE" id="PS50888"/>
    </source>
</evidence>
<dbReference type="InterPro" id="IPR035965">
    <property type="entry name" value="PAS-like_dom_sf"/>
</dbReference>
<feature type="region of interest" description="Disordered" evidence="7">
    <location>
        <begin position="1"/>
        <end position="26"/>
    </location>
</feature>
<dbReference type="PANTHER" id="PTHR23043">
    <property type="entry name" value="HYPOXIA-INDUCIBLE FACTOR 1 ALPHA"/>
    <property type="match status" value="1"/>
</dbReference>
<dbReference type="SUPFAM" id="SSF47459">
    <property type="entry name" value="HLH, helix-loop-helix DNA-binding domain"/>
    <property type="match status" value="1"/>
</dbReference>
<feature type="region of interest" description="Disordered" evidence="7">
    <location>
        <begin position="764"/>
        <end position="871"/>
    </location>
</feature>
<feature type="compositionally biased region" description="Polar residues" evidence="7">
    <location>
        <begin position="780"/>
        <end position="852"/>
    </location>
</feature>
<protein>
    <submittedName>
        <fullName evidence="10">Uncharacterized protein</fullName>
    </submittedName>
</protein>
<dbReference type="Pfam" id="PF00989">
    <property type="entry name" value="PAS"/>
    <property type="match status" value="1"/>
</dbReference>
<dbReference type="GO" id="GO:0005634">
    <property type="term" value="C:nucleus"/>
    <property type="evidence" value="ECO:0007669"/>
    <property type="project" value="UniProtKB-SubCell"/>
</dbReference>
<dbReference type="SMART" id="SM00353">
    <property type="entry name" value="HLH"/>
    <property type="match status" value="1"/>
</dbReference>
<keyword evidence="4" id="KW-0238">DNA-binding</keyword>
<evidence type="ECO:0000313" key="10">
    <source>
        <dbReference type="EMBL" id="CAL1537319.1"/>
    </source>
</evidence>
<accession>A0AAV2HV21</accession>
<dbReference type="EMBL" id="CAXITT010000258">
    <property type="protein sequence ID" value="CAL1537319.1"/>
    <property type="molecule type" value="Genomic_DNA"/>
</dbReference>
<dbReference type="PROSITE" id="PS50112">
    <property type="entry name" value="PAS"/>
    <property type="match status" value="1"/>
</dbReference>
<dbReference type="CDD" id="cd11391">
    <property type="entry name" value="bHLH_PAS"/>
    <property type="match status" value="1"/>
</dbReference>
<sequence>MQAGRSRRENMAERCPVKSRSRRDKENEIFSELSSLLPEDLLHDTKPDKLSVLRMTLAYMKCRSHLETDSADLNECLAPDSEEDAYPPQDTSPPLAMLDNDGNVVAGTLVSHKNAVRDSDISLPDSVLSKLEQTFLCENPGTVVDVEQRYEKLQKYKEGLERGMKEFLGQTLGDAAVIVKKKMPDVSSGKQKSTKRPIKNKCILATDQENNHNMLQNGVSGHEFGIEQMSSISKEASLMLEALPGFFLILDKNKRVIFISHNVGELLGFSQSNVIGQDISDFIFDKDYHEIERQMCDEQFQGDKTKGVQFRSLKRTFYLAMKFCFQKPGSRHKTCGYKLFRWNAKLRLYRDKSSGDIKVKGLLSLCRPVRTDVVPELQRSESMFYTRHTLDYKCIYCDPRVEELLGYTPNKILETDGFQLKHPCDVLMCLYKHKSVVIQGKGDSGYYRLLTQNGRWQWALSQYTIVYDRTGQPLHVDVYTYTVSVEEAQCVLSREKKDYERMKGQGFDFDLAPYGLAKPTLASIAAGRELKRQKVSHNFTGVSVSCKLTTSGFKPSASSDIASSSSSSPFSSFSSGSPGPLSSADLTQEHAVTDHWESYDENSFNFIEEMGLPSSNAITTHQTGQVDTMSKSSPDSGIDAGSDTEVNNLVLPQLNGDLTGQISDFSFTLDLLVNHIDFQQDRTKHPNKDKIFSIEKDDEWLNLNDWYTKTGSWPSNGHCSILDPITPDDEIDLNISPIASVELQSPLLDIDLLLSDEDMPDSPFNLPSIPAAPASPHLNLPSNPGTQSLPMNLPSNPGTQSLPMNLPSNPGTQSLPMNLPSNPGTQSLPMNLPSNPGTQSLPMNLQSTPEKQSPTKKPPYTPATPSPPMNVPPSPSCPDFEIQSILNFFVPDKMCEKLLTKSSIQIPTSACDVAPSITDKSFLATSSDNLDPSPLLIPAHFSNSGKDEAVVDHGSCNAQPRTTNSIGRVPKSKFFSSTEDTDIQPFRCPDIIVKINQNIRNNQSESSSDDGLDKRLSELRPSSLKNPTDFCNFHANDVQNTSISTGGSSGVAMPISNKQTNQQGVSSTTFCTRKRLRGSAVAPYLKQTVACSSKRNHKLINSPDKNLCHIGNLSKECSALNSQDIFEDELSLGRFSQQTDSSFSRRINTGDNLGTSPCGNEQLSKTLCSQSNAISRSFKRVTDDENTLSCFSGSPQHEFSTCNEPPVHTNVLSEFQEPAGQQTAHAPRRFFHDTQLFHRGAPSAPHQGSQLSRGGDKDVQHTLLSSPMFQSSRTDFNQIIPDIIVPASFVPSTILKSHYTSGAVVSQVGLPPSHLDDSDLSYLLKQFDSSESQVDGVNSERSSCPTLADDLQNLDLDFSTIESELTKCGVDLSDYI</sequence>
<feature type="domain" description="PAS" evidence="8">
    <location>
        <begin position="232"/>
        <end position="303"/>
    </location>
</feature>
<dbReference type="Pfam" id="PF00010">
    <property type="entry name" value="HLH"/>
    <property type="match status" value="1"/>
</dbReference>
<reference evidence="10 11" key="1">
    <citation type="submission" date="2024-04" db="EMBL/GenBank/DDBJ databases">
        <authorList>
            <consortium name="Genoscope - CEA"/>
            <person name="William W."/>
        </authorList>
    </citation>
    <scope>NUCLEOTIDE SEQUENCE [LARGE SCALE GENOMIC DNA]</scope>
</reference>
<evidence type="ECO:0000256" key="2">
    <source>
        <dbReference type="ARBA" id="ARBA00022737"/>
    </source>
</evidence>
<dbReference type="Pfam" id="PF08447">
    <property type="entry name" value="PAS_3"/>
    <property type="match status" value="1"/>
</dbReference>
<feature type="region of interest" description="Disordered" evidence="7">
    <location>
        <begin position="1239"/>
        <end position="1259"/>
    </location>
</feature>
<dbReference type="Gene3D" id="4.10.280.10">
    <property type="entry name" value="Helix-loop-helix DNA-binding domain"/>
    <property type="match status" value="1"/>
</dbReference>
<name>A0AAV2HV21_LYMST</name>
<dbReference type="GO" id="GO:0000977">
    <property type="term" value="F:RNA polymerase II transcription regulatory region sequence-specific DNA binding"/>
    <property type="evidence" value="ECO:0007669"/>
    <property type="project" value="TreeGrafter"/>
</dbReference>
<evidence type="ECO:0000256" key="4">
    <source>
        <dbReference type="ARBA" id="ARBA00023125"/>
    </source>
</evidence>
<proteinExistence type="predicted"/>
<dbReference type="CDD" id="cd00130">
    <property type="entry name" value="PAS"/>
    <property type="match status" value="2"/>
</dbReference>
<feature type="region of interest" description="Disordered" evidence="7">
    <location>
        <begin position="557"/>
        <end position="584"/>
    </location>
</feature>
<comment type="subcellular location">
    <subcellularLocation>
        <location evidence="1">Nucleus</location>
    </subcellularLocation>
</comment>
<dbReference type="PANTHER" id="PTHR23043:SF17">
    <property type="entry name" value="PROTEIN SIMILAR"/>
    <property type="match status" value="1"/>
</dbReference>
<dbReference type="PROSITE" id="PS50888">
    <property type="entry name" value="BHLH"/>
    <property type="match status" value="1"/>
</dbReference>
<evidence type="ECO:0000256" key="1">
    <source>
        <dbReference type="ARBA" id="ARBA00004123"/>
    </source>
</evidence>
<feature type="domain" description="BHLH" evidence="9">
    <location>
        <begin position="10"/>
        <end position="63"/>
    </location>
</feature>
<gene>
    <name evidence="10" type="ORF">GSLYS_00011232001</name>
</gene>
<organism evidence="10 11">
    <name type="scientific">Lymnaea stagnalis</name>
    <name type="common">Great pond snail</name>
    <name type="synonym">Helix stagnalis</name>
    <dbReference type="NCBI Taxonomy" id="6523"/>
    <lineage>
        <taxon>Eukaryota</taxon>
        <taxon>Metazoa</taxon>
        <taxon>Spiralia</taxon>
        <taxon>Lophotrochozoa</taxon>
        <taxon>Mollusca</taxon>
        <taxon>Gastropoda</taxon>
        <taxon>Heterobranchia</taxon>
        <taxon>Euthyneura</taxon>
        <taxon>Panpulmonata</taxon>
        <taxon>Hygrophila</taxon>
        <taxon>Lymnaeoidea</taxon>
        <taxon>Lymnaeidae</taxon>
        <taxon>Lymnaea</taxon>
    </lineage>
</organism>
<dbReference type="Proteomes" id="UP001497497">
    <property type="component" value="Unassembled WGS sequence"/>
</dbReference>
<dbReference type="InterPro" id="IPR011598">
    <property type="entry name" value="bHLH_dom"/>
</dbReference>
<keyword evidence="3" id="KW-0805">Transcription regulation</keyword>
<evidence type="ECO:0000256" key="7">
    <source>
        <dbReference type="SAM" id="MobiDB-lite"/>
    </source>
</evidence>
<dbReference type="SMART" id="SM00091">
    <property type="entry name" value="PAS"/>
    <property type="match status" value="2"/>
</dbReference>
<dbReference type="NCBIfam" id="TIGR00229">
    <property type="entry name" value="sensory_box"/>
    <property type="match status" value="1"/>
</dbReference>
<keyword evidence="6" id="KW-0539">Nucleus</keyword>
<evidence type="ECO:0000259" key="8">
    <source>
        <dbReference type="PROSITE" id="PS50112"/>
    </source>
</evidence>
<dbReference type="InterPro" id="IPR013767">
    <property type="entry name" value="PAS_fold"/>
</dbReference>
<feature type="compositionally biased region" description="Pro residues" evidence="7">
    <location>
        <begin position="856"/>
        <end position="871"/>
    </location>
</feature>
<keyword evidence="2" id="KW-0677">Repeat</keyword>
<evidence type="ECO:0000256" key="6">
    <source>
        <dbReference type="ARBA" id="ARBA00023242"/>
    </source>
</evidence>
<dbReference type="SUPFAM" id="SSF55785">
    <property type="entry name" value="PYP-like sensor domain (PAS domain)"/>
    <property type="match status" value="2"/>
</dbReference>